<organism evidence="3 4">
    <name type="scientific">Apiospora phragmitis</name>
    <dbReference type="NCBI Taxonomy" id="2905665"/>
    <lineage>
        <taxon>Eukaryota</taxon>
        <taxon>Fungi</taxon>
        <taxon>Dikarya</taxon>
        <taxon>Ascomycota</taxon>
        <taxon>Pezizomycotina</taxon>
        <taxon>Sordariomycetes</taxon>
        <taxon>Xylariomycetidae</taxon>
        <taxon>Amphisphaeriales</taxon>
        <taxon>Apiosporaceae</taxon>
        <taxon>Apiospora</taxon>
    </lineage>
</organism>
<sequence length="569" mass="63798">MTNGPKDLDRTNGLGMSPLIAAVLGGSADTCFCLLKLGADPNFTHSTSLNSGSSQFEPVAGRFPAALHHAIFLGHRQIVDLLIEFKPEKLIYTSYVTAASTCCGSRTKNYPFSSNVSEDQIWVGSEGSRPSWWHFVGDSRKCAKKARTLFMAIKGDNPKAIDQLIAKGYKSDLPALIAAMHWQEPTLVICPHYVRFVVDEGCLEILKLLTDHGANVGNLYYDTTYNSPHWIEGPKTALQLAIQAHRASDEMAHYLIEKGADVTAPAHPHSGLSALQLAAMQGKITLARHLIKEGAQINAPRALRHGRTALEVAAGAGRLDMVQFLLNEGAETEGKGRVQYTHTMKMARRRGHAAVEKLLRRHRDRDMQDDILDAQGIIPDTGIPFVHPDETSFEERRDLRPWFIERYLEPPYDAELDLLSTGELELPLEERMNTLAMVISEEREIRRRANLFLGNTWGVRHYYGNVRKLIVATEVEIIRRNLPRTTPSTESFSPSDEDKANEPSIPCSDEDISNFFSQEEAIQKTEIFPLHEVAGAGEDIGPRIHFHPEFHRRRDSVDFHETMHDEFLI</sequence>
<keyword evidence="4" id="KW-1185">Reference proteome</keyword>
<evidence type="ECO:0000256" key="1">
    <source>
        <dbReference type="PROSITE-ProRule" id="PRU00023"/>
    </source>
</evidence>
<dbReference type="PANTHER" id="PTHR24133:SF40">
    <property type="entry name" value="ANKYRIN REPEAT DOMAIN 44"/>
    <property type="match status" value="1"/>
</dbReference>
<dbReference type="PANTHER" id="PTHR24133">
    <property type="entry name" value="ANKYRIN DOMAIN-CONTAINING"/>
    <property type="match status" value="1"/>
</dbReference>
<feature type="repeat" description="ANK" evidence="1">
    <location>
        <begin position="270"/>
        <end position="302"/>
    </location>
</feature>
<dbReference type="InterPro" id="IPR052391">
    <property type="entry name" value="E3_Ligase-Neurotoxin"/>
</dbReference>
<dbReference type="RefSeq" id="XP_066710208.1">
    <property type="nucleotide sequence ID" value="XM_066864060.1"/>
</dbReference>
<name>A0ABR1TB22_9PEZI</name>
<keyword evidence="1" id="KW-0040">ANK repeat</keyword>
<evidence type="ECO:0000313" key="3">
    <source>
        <dbReference type="EMBL" id="KAK8043813.1"/>
    </source>
</evidence>
<accession>A0ABR1TB22</accession>
<dbReference type="Proteomes" id="UP001480595">
    <property type="component" value="Unassembled WGS sequence"/>
</dbReference>
<dbReference type="Gene3D" id="1.25.40.20">
    <property type="entry name" value="Ankyrin repeat-containing domain"/>
    <property type="match status" value="2"/>
</dbReference>
<dbReference type="InterPro" id="IPR036770">
    <property type="entry name" value="Ankyrin_rpt-contain_sf"/>
</dbReference>
<dbReference type="PROSITE" id="PS50297">
    <property type="entry name" value="ANK_REP_REGION"/>
    <property type="match status" value="2"/>
</dbReference>
<comment type="caution">
    <text evidence="3">The sequence shown here is derived from an EMBL/GenBank/DDBJ whole genome shotgun (WGS) entry which is preliminary data.</text>
</comment>
<dbReference type="SMART" id="SM00248">
    <property type="entry name" value="ANK"/>
    <property type="match status" value="6"/>
</dbReference>
<dbReference type="InterPro" id="IPR002110">
    <property type="entry name" value="Ankyrin_rpt"/>
</dbReference>
<protein>
    <submittedName>
        <fullName evidence="3">Ankyrin repeat domain-containing protein 50</fullName>
    </submittedName>
</protein>
<dbReference type="GeneID" id="92097123"/>
<dbReference type="PROSITE" id="PS50088">
    <property type="entry name" value="ANK_REPEAT"/>
    <property type="match status" value="2"/>
</dbReference>
<evidence type="ECO:0000313" key="4">
    <source>
        <dbReference type="Proteomes" id="UP001480595"/>
    </source>
</evidence>
<reference evidence="3 4" key="1">
    <citation type="submission" date="2023-01" db="EMBL/GenBank/DDBJ databases">
        <title>Analysis of 21 Apiospora genomes using comparative genomics revels a genus with tremendous synthesis potential of carbohydrate active enzymes and secondary metabolites.</title>
        <authorList>
            <person name="Sorensen T."/>
        </authorList>
    </citation>
    <scope>NUCLEOTIDE SEQUENCE [LARGE SCALE GENOMIC DNA]</scope>
    <source>
        <strain evidence="3 4">CBS 135458</strain>
    </source>
</reference>
<feature type="repeat" description="ANK" evidence="1">
    <location>
        <begin position="305"/>
        <end position="337"/>
    </location>
</feature>
<dbReference type="EMBL" id="JAQQWL010000012">
    <property type="protein sequence ID" value="KAK8043813.1"/>
    <property type="molecule type" value="Genomic_DNA"/>
</dbReference>
<dbReference type="Pfam" id="PF12796">
    <property type="entry name" value="Ank_2"/>
    <property type="match status" value="1"/>
</dbReference>
<feature type="region of interest" description="Disordered" evidence="2">
    <location>
        <begin position="484"/>
        <end position="510"/>
    </location>
</feature>
<dbReference type="SUPFAM" id="SSF48403">
    <property type="entry name" value="Ankyrin repeat"/>
    <property type="match status" value="1"/>
</dbReference>
<evidence type="ECO:0000256" key="2">
    <source>
        <dbReference type="SAM" id="MobiDB-lite"/>
    </source>
</evidence>
<feature type="compositionally biased region" description="Polar residues" evidence="2">
    <location>
        <begin position="484"/>
        <end position="494"/>
    </location>
</feature>
<proteinExistence type="predicted"/>
<gene>
    <name evidence="3" type="ORF">PG994_012651</name>
</gene>